<name>A0AAV2FXA6_9ROSI</name>
<dbReference type="Proteomes" id="UP001497516">
    <property type="component" value="Chromosome 7"/>
</dbReference>
<dbReference type="PANTHER" id="PTHR46033">
    <property type="entry name" value="PROTEIN MAIN-LIKE 2"/>
    <property type="match status" value="1"/>
</dbReference>
<accession>A0AAV2FXA6</accession>
<dbReference type="InterPro" id="IPR044824">
    <property type="entry name" value="MAIN-like"/>
</dbReference>
<dbReference type="InterPro" id="IPR019557">
    <property type="entry name" value="AminoTfrase-like_pln_mobile"/>
</dbReference>
<gene>
    <name evidence="3" type="ORF">LTRI10_LOCUS42956</name>
</gene>
<evidence type="ECO:0000259" key="2">
    <source>
        <dbReference type="Pfam" id="PF10536"/>
    </source>
</evidence>
<dbReference type="GO" id="GO:0010073">
    <property type="term" value="P:meristem maintenance"/>
    <property type="evidence" value="ECO:0007669"/>
    <property type="project" value="InterPro"/>
</dbReference>
<dbReference type="Pfam" id="PF10536">
    <property type="entry name" value="PMD"/>
    <property type="match status" value="1"/>
</dbReference>
<proteinExistence type="predicted"/>
<evidence type="ECO:0000313" key="4">
    <source>
        <dbReference type="Proteomes" id="UP001497516"/>
    </source>
</evidence>
<dbReference type="PANTHER" id="PTHR46033:SF1">
    <property type="entry name" value="PROTEIN MAIN-LIKE 2"/>
    <property type="match status" value="1"/>
</dbReference>
<dbReference type="EMBL" id="OZ034820">
    <property type="protein sequence ID" value="CAL1402990.1"/>
    <property type="molecule type" value="Genomic_DNA"/>
</dbReference>
<sequence length="206" mass="23887">MEKRNAYIPPSGGRDDEYAEERDHVDRASNQWLCHAKEFKETIEWLGPIYKRTFRHQHLRGSTTRSSYTTSTQVYVIDPLTSENRWRVTGGCHRFSDREVCSHLPDSFGWRIFVSEQVLWKYALYVAPSSLEDWDEIGRKGWGSACLAMIYVELCKCTDPKTKQAGGAMFILQLWVWEHLSTFAPICPANSWCPEEPLRQATYGAR</sequence>
<dbReference type="AlphaFoldDB" id="A0AAV2FXA6"/>
<protein>
    <recommendedName>
        <fullName evidence="2">Aminotransferase-like plant mobile domain-containing protein</fullName>
    </recommendedName>
</protein>
<evidence type="ECO:0000313" key="3">
    <source>
        <dbReference type="EMBL" id="CAL1402990.1"/>
    </source>
</evidence>
<organism evidence="3 4">
    <name type="scientific">Linum trigynum</name>
    <dbReference type="NCBI Taxonomy" id="586398"/>
    <lineage>
        <taxon>Eukaryota</taxon>
        <taxon>Viridiplantae</taxon>
        <taxon>Streptophyta</taxon>
        <taxon>Embryophyta</taxon>
        <taxon>Tracheophyta</taxon>
        <taxon>Spermatophyta</taxon>
        <taxon>Magnoliopsida</taxon>
        <taxon>eudicotyledons</taxon>
        <taxon>Gunneridae</taxon>
        <taxon>Pentapetalae</taxon>
        <taxon>rosids</taxon>
        <taxon>fabids</taxon>
        <taxon>Malpighiales</taxon>
        <taxon>Linaceae</taxon>
        <taxon>Linum</taxon>
    </lineage>
</organism>
<evidence type="ECO:0000256" key="1">
    <source>
        <dbReference type="SAM" id="MobiDB-lite"/>
    </source>
</evidence>
<keyword evidence="4" id="KW-1185">Reference proteome</keyword>
<feature type="domain" description="Aminotransferase-like plant mobile" evidence="2">
    <location>
        <begin position="131"/>
        <end position="188"/>
    </location>
</feature>
<reference evidence="3 4" key="1">
    <citation type="submission" date="2024-04" db="EMBL/GenBank/DDBJ databases">
        <authorList>
            <person name="Fracassetti M."/>
        </authorList>
    </citation>
    <scope>NUCLEOTIDE SEQUENCE [LARGE SCALE GENOMIC DNA]</scope>
</reference>
<feature type="region of interest" description="Disordered" evidence="1">
    <location>
        <begin position="1"/>
        <end position="21"/>
    </location>
</feature>